<accession>A0AA87IN60</accession>
<evidence type="ECO:0000313" key="2">
    <source>
        <dbReference type="Proteomes" id="UP000004725"/>
    </source>
</evidence>
<evidence type="ECO:0000313" key="1">
    <source>
        <dbReference type="EMBL" id="EIM07207.1"/>
    </source>
</evidence>
<evidence type="ECO:0008006" key="3">
    <source>
        <dbReference type="Google" id="ProtNLM"/>
    </source>
</evidence>
<comment type="caution">
    <text evidence="1">The sequence shown here is derived from an EMBL/GenBank/DDBJ whole genome shotgun (WGS) entry which is preliminary data.</text>
</comment>
<name>A0AA87IN60_9BACL</name>
<sequence length="177" mass="20807">MQFFIGIVPPEEYKSRIIEFQQKWKNHNIVDAVEPHITLKAQGGLTPDENWINRITEVCKNFPTFNVSINEPKFFGEDILYLSAESSELFKLHNEIVRAVSPSKDLIMKYFELEDFTPHITLGKTYYGLSKIELKDMEELIEKELGPYPTFKVSYVRIYAETSSRKYKKYLDIQLKI</sequence>
<dbReference type="InterPro" id="IPR009097">
    <property type="entry name" value="Cyclic_Pdiesterase"/>
</dbReference>
<dbReference type="SUPFAM" id="SSF55144">
    <property type="entry name" value="LigT-like"/>
    <property type="match status" value="1"/>
</dbReference>
<reference evidence="1 2" key="1">
    <citation type="journal article" date="2012" name="J. Bacteriol.">
        <title>Genome Sequence of the Antarctic Psychrophile Bacterium Planococcus antarcticus DSM 14505.</title>
        <authorList>
            <person name="Margolles A."/>
            <person name="Gueimonde M."/>
            <person name="Sanchez B."/>
        </authorList>
    </citation>
    <scope>NUCLEOTIDE SEQUENCE [LARGE SCALE GENOMIC DNA]</scope>
    <source>
        <strain evidence="1 2">DSM 14505</strain>
    </source>
</reference>
<dbReference type="Proteomes" id="UP000004725">
    <property type="component" value="Unassembled WGS sequence"/>
</dbReference>
<proteinExistence type="predicted"/>
<dbReference type="Gene3D" id="3.90.1140.10">
    <property type="entry name" value="Cyclic phosphodiesterase"/>
    <property type="match status" value="1"/>
</dbReference>
<organism evidence="1 2">
    <name type="scientific">Planococcus antarcticus DSM 14505</name>
    <dbReference type="NCBI Taxonomy" id="1185653"/>
    <lineage>
        <taxon>Bacteria</taxon>
        <taxon>Bacillati</taxon>
        <taxon>Bacillota</taxon>
        <taxon>Bacilli</taxon>
        <taxon>Bacillales</taxon>
        <taxon>Caryophanaceae</taxon>
        <taxon>Planococcus</taxon>
    </lineage>
</organism>
<dbReference type="EMBL" id="AJYB01000019">
    <property type="protein sequence ID" value="EIM07207.1"/>
    <property type="molecule type" value="Genomic_DNA"/>
</dbReference>
<dbReference type="RefSeq" id="WP_006829401.1">
    <property type="nucleotide sequence ID" value="NZ_AJYB01000019.1"/>
</dbReference>
<dbReference type="Pfam" id="PF13563">
    <property type="entry name" value="2_5_RNA_ligase2"/>
    <property type="match status" value="1"/>
</dbReference>
<gene>
    <name evidence="1" type="ORF">A1A1_06987</name>
</gene>
<protein>
    <recommendedName>
        <fullName evidence="3">2'-5' RNA ligase</fullName>
    </recommendedName>
</protein>
<dbReference type="AlphaFoldDB" id="A0AA87IN60"/>